<proteinExistence type="predicted"/>
<dbReference type="Proteomes" id="UP000011668">
    <property type="component" value="Unassembled WGS sequence"/>
</dbReference>
<accession>L8WRK1</accession>
<dbReference type="OrthoDB" id="3063716at2759"/>
<protein>
    <submittedName>
        <fullName evidence="1">Uncharacterized protein</fullName>
    </submittedName>
</protein>
<dbReference type="AlphaFoldDB" id="L8WRK1"/>
<dbReference type="HOGENOM" id="CLU_1074215_0_0_1"/>
<organism evidence="1 2">
    <name type="scientific">Thanatephorus cucumeris (strain AG1-IA)</name>
    <name type="common">Rice sheath blight fungus</name>
    <name type="synonym">Rhizoctonia solani</name>
    <dbReference type="NCBI Taxonomy" id="983506"/>
    <lineage>
        <taxon>Eukaryota</taxon>
        <taxon>Fungi</taxon>
        <taxon>Dikarya</taxon>
        <taxon>Basidiomycota</taxon>
        <taxon>Agaricomycotina</taxon>
        <taxon>Agaricomycetes</taxon>
        <taxon>Cantharellales</taxon>
        <taxon>Ceratobasidiaceae</taxon>
        <taxon>Rhizoctonia</taxon>
        <taxon>Rhizoctonia solani AG-1</taxon>
    </lineage>
</organism>
<gene>
    <name evidence="1" type="ORF">AG1IA_05189</name>
</gene>
<name>L8WRK1_THACA</name>
<sequence>MQPHLSSRLYSYVFNLRKYQNPHHCFEEQSLRNVSRQELADDCHEPIGLGLSNTETKTPLEINKALGTLNKLLSPLAIDFADATRVRKRKGGKSLKPQANESQAICEYREDTEDQVQQRRRQAMQVAVDFQGIMKQSTVPCPHFKAVHTPVYKTKSTFNSGTIAAIECPKPQRSRHLHVRMGTRQLKTRDIKTKKSLIIATRSNHPPLKQHTDTPAHGFYHSETTIGGKSTGYAWGYQGSFPRTAGAAGYIRDSMKKGVANLEMSTTQPGGLGQVSAKVRVE</sequence>
<evidence type="ECO:0000313" key="1">
    <source>
        <dbReference type="EMBL" id="ELU40746.1"/>
    </source>
</evidence>
<keyword evidence="2" id="KW-1185">Reference proteome</keyword>
<comment type="caution">
    <text evidence="1">The sequence shown here is derived from an EMBL/GenBank/DDBJ whole genome shotgun (WGS) entry which is preliminary data.</text>
</comment>
<dbReference type="EMBL" id="AFRT01001348">
    <property type="protein sequence ID" value="ELU40746.1"/>
    <property type="molecule type" value="Genomic_DNA"/>
</dbReference>
<reference evidence="1 2" key="1">
    <citation type="journal article" date="2013" name="Nat. Commun.">
        <title>The evolution and pathogenic mechanisms of the rice sheath blight pathogen.</title>
        <authorList>
            <person name="Zheng A."/>
            <person name="Lin R."/>
            <person name="Xu L."/>
            <person name="Qin P."/>
            <person name="Tang C."/>
            <person name="Ai P."/>
            <person name="Zhang D."/>
            <person name="Liu Y."/>
            <person name="Sun Z."/>
            <person name="Feng H."/>
            <person name="Wang Y."/>
            <person name="Chen Y."/>
            <person name="Liang X."/>
            <person name="Fu R."/>
            <person name="Li Q."/>
            <person name="Zhang J."/>
            <person name="Yu X."/>
            <person name="Xie Z."/>
            <person name="Ding L."/>
            <person name="Guan P."/>
            <person name="Tang J."/>
            <person name="Liang Y."/>
            <person name="Wang S."/>
            <person name="Deng Q."/>
            <person name="Li S."/>
            <person name="Zhu J."/>
            <person name="Wang L."/>
            <person name="Liu H."/>
            <person name="Li P."/>
        </authorList>
    </citation>
    <scope>NUCLEOTIDE SEQUENCE [LARGE SCALE GENOMIC DNA]</scope>
    <source>
        <strain evidence="2">AG-1 IA</strain>
    </source>
</reference>
<evidence type="ECO:0000313" key="2">
    <source>
        <dbReference type="Proteomes" id="UP000011668"/>
    </source>
</evidence>